<organism evidence="13 14">
    <name type="scientific">Thermoclostridium caenicola</name>
    <dbReference type="NCBI Taxonomy" id="659425"/>
    <lineage>
        <taxon>Bacteria</taxon>
        <taxon>Bacillati</taxon>
        <taxon>Bacillota</taxon>
        <taxon>Clostridia</taxon>
        <taxon>Eubacteriales</taxon>
        <taxon>Oscillospiraceae</taxon>
        <taxon>Thermoclostridium</taxon>
    </lineage>
</organism>
<evidence type="ECO:0000256" key="2">
    <source>
        <dbReference type="ARBA" id="ARBA00003852"/>
    </source>
</evidence>
<proteinExistence type="inferred from homology"/>
<dbReference type="SUPFAM" id="SSF102114">
    <property type="entry name" value="Radical SAM enzymes"/>
    <property type="match status" value="1"/>
</dbReference>
<evidence type="ECO:0000256" key="4">
    <source>
        <dbReference type="ARBA" id="ARBA00014281"/>
    </source>
</evidence>
<comment type="similarity">
    <text evidence="3 12">Belongs to the organic radical-activating enzymes family.</text>
</comment>
<keyword evidence="10" id="KW-0411">Iron-sulfur</keyword>
<dbReference type="PROSITE" id="PS01087">
    <property type="entry name" value="RADICAL_ACTIVATING"/>
    <property type="match status" value="1"/>
</dbReference>
<dbReference type="InterPro" id="IPR034457">
    <property type="entry name" value="Organic_radical-activating"/>
</dbReference>
<evidence type="ECO:0000256" key="9">
    <source>
        <dbReference type="ARBA" id="ARBA00023004"/>
    </source>
</evidence>
<evidence type="ECO:0000313" key="14">
    <source>
        <dbReference type="Proteomes" id="UP000324781"/>
    </source>
</evidence>
<keyword evidence="8 12" id="KW-0560">Oxidoreductase</keyword>
<dbReference type="SFLD" id="SFLDF00299">
    <property type="entry name" value="anaerobic_ribonucleoside-triph"/>
    <property type="match status" value="1"/>
</dbReference>
<dbReference type="Pfam" id="PF13353">
    <property type="entry name" value="Fer4_12"/>
    <property type="match status" value="1"/>
</dbReference>
<dbReference type="GO" id="GO:0004748">
    <property type="term" value="F:ribonucleoside-diphosphate reductase activity, thioredoxin disulfide as acceptor"/>
    <property type="evidence" value="ECO:0007669"/>
    <property type="project" value="TreeGrafter"/>
</dbReference>
<evidence type="ECO:0000256" key="5">
    <source>
        <dbReference type="ARBA" id="ARBA00022485"/>
    </source>
</evidence>
<keyword evidence="6" id="KW-0949">S-adenosyl-L-methionine</keyword>
<dbReference type="CDD" id="cd01335">
    <property type="entry name" value="Radical_SAM"/>
    <property type="match status" value="1"/>
</dbReference>
<dbReference type="PANTHER" id="PTHR30352:SF2">
    <property type="entry name" value="ANAEROBIC RIBONUCLEOSIDE-TRIPHOSPHATE REDUCTASE-ACTIVATING PROTEIN"/>
    <property type="match status" value="1"/>
</dbReference>
<evidence type="ECO:0000256" key="3">
    <source>
        <dbReference type="ARBA" id="ARBA00009777"/>
    </source>
</evidence>
<evidence type="ECO:0000256" key="11">
    <source>
        <dbReference type="ARBA" id="ARBA00047365"/>
    </source>
</evidence>
<dbReference type="PIRSF" id="PIRSF000368">
    <property type="entry name" value="NrdG"/>
    <property type="match status" value="1"/>
</dbReference>
<dbReference type="EC" id="1.97.1.-" evidence="12"/>
<dbReference type="GO" id="GO:0043365">
    <property type="term" value="F:[formate-C-acetyltransferase]-activating enzyme activity"/>
    <property type="evidence" value="ECO:0007669"/>
    <property type="project" value="InterPro"/>
</dbReference>
<keyword evidence="7" id="KW-0479">Metal-binding</keyword>
<dbReference type="SFLD" id="SFLDG01066">
    <property type="entry name" value="organic_radical-activating_enz"/>
    <property type="match status" value="1"/>
</dbReference>
<sequence>MTGSSICPSAGWGDKSKVETYIRIAGIIRESIVDGPGIRMVVFAQGCRHKCPGCHNPETHSFDGGTLVTVDAIIEQAKRNPLLDGITFSGGEPFEQAEAFAVLAREAKKLNLDIMTYTGYTYEYLVENAVKHRGWHDLLEESDILVDGRFEMDKRNLLLRFRGSENQRIIDVKRTRAENRIVVLD</sequence>
<comment type="function">
    <text evidence="2 12">Activation of anaerobic ribonucleoside-triphosphate reductase under anaerobic conditions by generation of an organic free radical, using S-adenosylmethionine and reduced flavodoxin as cosubstrates to produce 5'-deoxy-adenosine.</text>
</comment>
<protein>
    <recommendedName>
        <fullName evidence="4 12">Anaerobic ribonucleoside-triphosphate reductase-activating protein</fullName>
        <ecNumber evidence="12">1.97.1.-</ecNumber>
    </recommendedName>
</protein>
<reference evidence="13 14" key="1">
    <citation type="submission" date="2016-11" db="EMBL/GenBank/DDBJ databases">
        <authorList>
            <person name="Varghese N."/>
            <person name="Submissions S."/>
        </authorList>
    </citation>
    <scope>NUCLEOTIDE SEQUENCE [LARGE SCALE GENOMIC DNA]</scope>
    <source>
        <strain evidence="13 14">DSM 19027</strain>
    </source>
</reference>
<dbReference type="EMBL" id="FQZP01000082">
    <property type="protein sequence ID" value="SHJ59067.1"/>
    <property type="molecule type" value="Genomic_DNA"/>
</dbReference>
<comment type="cofactor">
    <cofactor evidence="1">
        <name>[4Fe-4S] cluster</name>
        <dbReference type="ChEBI" id="CHEBI:49883"/>
    </cofactor>
</comment>
<dbReference type="Proteomes" id="UP000324781">
    <property type="component" value="Unassembled WGS sequence"/>
</dbReference>
<dbReference type="InterPro" id="IPR058240">
    <property type="entry name" value="rSAM_sf"/>
</dbReference>
<dbReference type="InterPro" id="IPR001989">
    <property type="entry name" value="Radical_activat_CS"/>
</dbReference>
<keyword evidence="9" id="KW-0408">Iron</keyword>
<gene>
    <name evidence="13" type="ORF">SAMN05444373_10824</name>
</gene>
<dbReference type="InterPro" id="IPR013785">
    <property type="entry name" value="Aldolase_TIM"/>
</dbReference>
<evidence type="ECO:0000313" key="13">
    <source>
        <dbReference type="EMBL" id="SHJ59067.1"/>
    </source>
</evidence>
<dbReference type="Gene3D" id="3.20.20.70">
    <property type="entry name" value="Aldolase class I"/>
    <property type="match status" value="1"/>
</dbReference>
<evidence type="ECO:0000256" key="1">
    <source>
        <dbReference type="ARBA" id="ARBA00001966"/>
    </source>
</evidence>
<dbReference type="GO" id="GO:0051539">
    <property type="term" value="F:4 iron, 4 sulfur cluster binding"/>
    <property type="evidence" value="ECO:0007669"/>
    <property type="project" value="UniProtKB-KW"/>
</dbReference>
<evidence type="ECO:0000256" key="10">
    <source>
        <dbReference type="ARBA" id="ARBA00023014"/>
    </source>
</evidence>
<dbReference type="GO" id="GO:0046872">
    <property type="term" value="F:metal ion binding"/>
    <property type="evidence" value="ECO:0007669"/>
    <property type="project" value="UniProtKB-KW"/>
</dbReference>
<evidence type="ECO:0000256" key="12">
    <source>
        <dbReference type="PIRNR" id="PIRNR000368"/>
    </source>
</evidence>
<dbReference type="SFLD" id="SFLDS00029">
    <property type="entry name" value="Radical_SAM"/>
    <property type="match status" value="1"/>
</dbReference>
<evidence type="ECO:0000256" key="6">
    <source>
        <dbReference type="ARBA" id="ARBA00022691"/>
    </source>
</evidence>
<evidence type="ECO:0000256" key="8">
    <source>
        <dbReference type="ARBA" id="ARBA00023002"/>
    </source>
</evidence>
<comment type="catalytic activity">
    <reaction evidence="11">
        <text>glycyl-[protein] + reduced [flavodoxin] + S-adenosyl-L-methionine = glycin-2-yl radical-[protein] + semiquinone [flavodoxin] + 5'-deoxyadenosine + L-methionine + H(+)</text>
        <dbReference type="Rhea" id="RHEA:61976"/>
        <dbReference type="Rhea" id="RHEA-COMP:10622"/>
        <dbReference type="Rhea" id="RHEA-COMP:14480"/>
        <dbReference type="Rhea" id="RHEA-COMP:15993"/>
        <dbReference type="Rhea" id="RHEA-COMP:15994"/>
        <dbReference type="ChEBI" id="CHEBI:15378"/>
        <dbReference type="ChEBI" id="CHEBI:17319"/>
        <dbReference type="ChEBI" id="CHEBI:29947"/>
        <dbReference type="ChEBI" id="CHEBI:32722"/>
        <dbReference type="ChEBI" id="CHEBI:57618"/>
        <dbReference type="ChEBI" id="CHEBI:57844"/>
        <dbReference type="ChEBI" id="CHEBI:59789"/>
        <dbReference type="ChEBI" id="CHEBI:140311"/>
    </reaction>
</comment>
<keyword evidence="5" id="KW-0004">4Fe-4S</keyword>
<dbReference type="InterPro" id="IPR007197">
    <property type="entry name" value="rSAM"/>
</dbReference>
<keyword evidence="14" id="KW-1185">Reference proteome</keyword>
<dbReference type="NCBIfam" id="TIGR02491">
    <property type="entry name" value="NrdG"/>
    <property type="match status" value="1"/>
</dbReference>
<dbReference type="PANTHER" id="PTHR30352">
    <property type="entry name" value="PYRUVATE FORMATE-LYASE-ACTIVATING ENZYME"/>
    <property type="match status" value="1"/>
</dbReference>
<dbReference type="AlphaFoldDB" id="A0A1M6KJE4"/>
<accession>A0A1M6KJE4</accession>
<dbReference type="SFLD" id="SFLDG01063">
    <property type="entry name" value="activating_enzymes__group_1"/>
    <property type="match status" value="1"/>
</dbReference>
<dbReference type="InterPro" id="IPR012837">
    <property type="entry name" value="NrdG"/>
</dbReference>
<evidence type="ECO:0000256" key="7">
    <source>
        <dbReference type="ARBA" id="ARBA00022723"/>
    </source>
</evidence>
<name>A0A1M6KJE4_9FIRM</name>